<proteinExistence type="predicted"/>
<dbReference type="Proteomes" id="UP000479710">
    <property type="component" value="Unassembled WGS sequence"/>
</dbReference>
<dbReference type="AlphaFoldDB" id="A0A6G1FD41"/>
<protein>
    <submittedName>
        <fullName evidence="1">Uncharacterized protein</fullName>
    </submittedName>
</protein>
<sequence length="65" mass="6849">MPAPHGTAPSRVPCPDVRTATHKARAPVAIPSLPENRATRRTNHQVPGAPSILTASALAMRPGHR</sequence>
<evidence type="ECO:0000313" key="1">
    <source>
        <dbReference type="EMBL" id="KAF0934712.1"/>
    </source>
</evidence>
<keyword evidence="2" id="KW-1185">Reference proteome</keyword>
<name>A0A6G1FD41_9ORYZ</name>
<gene>
    <name evidence="1" type="ORF">E2562_028309</name>
</gene>
<reference evidence="1 2" key="1">
    <citation type="submission" date="2019-11" db="EMBL/GenBank/DDBJ databases">
        <title>Whole genome sequence of Oryza granulata.</title>
        <authorList>
            <person name="Li W."/>
        </authorList>
    </citation>
    <scope>NUCLEOTIDE SEQUENCE [LARGE SCALE GENOMIC DNA]</scope>
    <source>
        <strain evidence="2">cv. Menghai</strain>
        <tissue evidence="1">Leaf</tissue>
    </source>
</reference>
<accession>A0A6G1FD41</accession>
<comment type="caution">
    <text evidence="1">The sequence shown here is derived from an EMBL/GenBank/DDBJ whole genome shotgun (WGS) entry which is preliminary data.</text>
</comment>
<dbReference type="EMBL" id="SPHZ02000001">
    <property type="protein sequence ID" value="KAF0934712.1"/>
    <property type="molecule type" value="Genomic_DNA"/>
</dbReference>
<evidence type="ECO:0000313" key="2">
    <source>
        <dbReference type="Proteomes" id="UP000479710"/>
    </source>
</evidence>
<organism evidence="1 2">
    <name type="scientific">Oryza meyeriana var. granulata</name>
    <dbReference type="NCBI Taxonomy" id="110450"/>
    <lineage>
        <taxon>Eukaryota</taxon>
        <taxon>Viridiplantae</taxon>
        <taxon>Streptophyta</taxon>
        <taxon>Embryophyta</taxon>
        <taxon>Tracheophyta</taxon>
        <taxon>Spermatophyta</taxon>
        <taxon>Magnoliopsida</taxon>
        <taxon>Liliopsida</taxon>
        <taxon>Poales</taxon>
        <taxon>Poaceae</taxon>
        <taxon>BOP clade</taxon>
        <taxon>Oryzoideae</taxon>
        <taxon>Oryzeae</taxon>
        <taxon>Oryzinae</taxon>
        <taxon>Oryza</taxon>
        <taxon>Oryza meyeriana</taxon>
    </lineage>
</organism>